<proteinExistence type="predicted"/>
<dbReference type="EMBL" id="HBUE01037640">
    <property type="protein sequence ID" value="CAG6459472.1"/>
    <property type="molecule type" value="Transcribed_RNA"/>
</dbReference>
<dbReference type="AlphaFoldDB" id="A0A8D8AP62"/>
<sequence length="114" mass="12491">MEANQANLQYETMLRTLDGTRQVLRLAGRYDDDGRGQVVHGFADPHGNHRERVDDQFPVRSRVQHAGTVESALLEWGVGGQFAAGVSSGAVRSTPDHARHVPGRIPGRVDHSAR</sequence>
<reference evidence="2" key="1">
    <citation type="submission" date="2021-05" db="EMBL/GenBank/DDBJ databases">
        <authorList>
            <person name="Alioto T."/>
            <person name="Alioto T."/>
            <person name="Gomez Garrido J."/>
        </authorList>
    </citation>
    <scope>NUCLEOTIDE SEQUENCE</scope>
</reference>
<organism evidence="2">
    <name type="scientific">Culex pipiens</name>
    <name type="common">House mosquito</name>
    <dbReference type="NCBI Taxonomy" id="7175"/>
    <lineage>
        <taxon>Eukaryota</taxon>
        <taxon>Metazoa</taxon>
        <taxon>Ecdysozoa</taxon>
        <taxon>Arthropoda</taxon>
        <taxon>Hexapoda</taxon>
        <taxon>Insecta</taxon>
        <taxon>Pterygota</taxon>
        <taxon>Neoptera</taxon>
        <taxon>Endopterygota</taxon>
        <taxon>Diptera</taxon>
        <taxon>Nematocera</taxon>
        <taxon>Culicoidea</taxon>
        <taxon>Culicidae</taxon>
        <taxon>Culicinae</taxon>
        <taxon>Culicini</taxon>
        <taxon>Culex</taxon>
        <taxon>Culex</taxon>
    </lineage>
</organism>
<dbReference type="EMBL" id="HBUE01037638">
    <property type="protein sequence ID" value="CAG6459469.1"/>
    <property type="molecule type" value="Transcribed_RNA"/>
</dbReference>
<name>A0A8D8AP62_CULPI</name>
<evidence type="ECO:0000313" key="2">
    <source>
        <dbReference type="EMBL" id="CAG6459469.1"/>
    </source>
</evidence>
<protein>
    <submittedName>
        <fullName evidence="2">(northern house mosquito) hypothetical protein</fullName>
    </submittedName>
</protein>
<feature type="region of interest" description="Disordered" evidence="1">
    <location>
        <begin position="89"/>
        <end position="114"/>
    </location>
</feature>
<evidence type="ECO:0000256" key="1">
    <source>
        <dbReference type="SAM" id="MobiDB-lite"/>
    </source>
</evidence>
<accession>A0A8D8AP62</accession>